<accession>A0ABR9W0T3</accession>
<evidence type="ECO:0000313" key="2">
    <source>
        <dbReference type="EMBL" id="MBE9404060.1"/>
    </source>
</evidence>
<feature type="region of interest" description="Disordered" evidence="1">
    <location>
        <begin position="47"/>
        <end position="70"/>
    </location>
</feature>
<gene>
    <name evidence="2" type="ORF">IOE58_07605</name>
</gene>
<comment type="caution">
    <text evidence="2">The sequence shown here is derived from an EMBL/GenBank/DDBJ whole genome shotgun (WGS) entry which is preliminary data.</text>
</comment>
<reference evidence="2 3" key="1">
    <citation type="submission" date="2020-10" db="EMBL/GenBank/DDBJ databases">
        <title>Draft genome and description of Brachybacterium epidermidis sp nov.</title>
        <authorList>
            <person name="Boxberger M."/>
            <person name="La Scola B."/>
        </authorList>
    </citation>
    <scope>NUCLEOTIDE SEQUENCE [LARGE SCALE GENOMIC DNA]</scope>
    <source>
        <strain evidence="2 3">Marseille-Q2903</strain>
    </source>
</reference>
<keyword evidence="3" id="KW-1185">Reference proteome</keyword>
<sequence length="329" mass="32883">MNPSIRRPQSARPDSPGPVPRRTLPRRRLLQSAIALPLAGGVLAACDGDSESSAGDGGEEHNPDAVQRSTETAGVLAPDANAVTAASFTSSPVAVVAANEDAAVLAPAASAAIAMGVPLLVGDASAVAETLASLAAEAALTFGEIELDGVDVVRVSSDPDKLSESARHGFTERRPIAAEDLPAELRGLEPGGGVLLTIGEDPLPGEELDGERRLPDVEPAAGDAAPVALAAAGAEVPVGALAAALAAGATVTELPHPDPRVSAESVEAVTAAGGPVLALGPEFGEQFAERVEMARTQPQVPGGRPAGAARQADHRPVRAPGVPGARSAR</sequence>
<protein>
    <submittedName>
        <fullName evidence="2">Uncharacterized protein</fullName>
    </submittedName>
</protein>
<dbReference type="RefSeq" id="WP_193865809.1">
    <property type="nucleotide sequence ID" value="NZ_JADEYR010000006.1"/>
</dbReference>
<dbReference type="Proteomes" id="UP000644727">
    <property type="component" value="Unassembled WGS sequence"/>
</dbReference>
<organism evidence="2 3">
    <name type="scientific">Brachybacterium epidermidis</name>
    <dbReference type="NCBI Taxonomy" id="2781983"/>
    <lineage>
        <taxon>Bacteria</taxon>
        <taxon>Bacillati</taxon>
        <taxon>Actinomycetota</taxon>
        <taxon>Actinomycetes</taxon>
        <taxon>Micrococcales</taxon>
        <taxon>Dermabacteraceae</taxon>
        <taxon>Brachybacterium</taxon>
    </lineage>
</organism>
<feature type="compositionally biased region" description="Low complexity" evidence="1">
    <location>
        <begin position="297"/>
        <end position="310"/>
    </location>
</feature>
<proteinExistence type="predicted"/>
<name>A0ABR9W0T3_9MICO</name>
<dbReference type="EMBL" id="JADEYR010000006">
    <property type="protein sequence ID" value="MBE9404060.1"/>
    <property type="molecule type" value="Genomic_DNA"/>
</dbReference>
<evidence type="ECO:0000313" key="3">
    <source>
        <dbReference type="Proteomes" id="UP000644727"/>
    </source>
</evidence>
<evidence type="ECO:0000256" key="1">
    <source>
        <dbReference type="SAM" id="MobiDB-lite"/>
    </source>
</evidence>
<feature type="region of interest" description="Disordered" evidence="1">
    <location>
        <begin position="1"/>
        <end position="24"/>
    </location>
</feature>
<feature type="region of interest" description="Disordered" evidence="1">
    <location>
        <begin position="293"/>
        <end position="329"/>
    </location>
</feature>